<accession>A0A1H8Y8Z8</accession>
<keyword evidence="3" id="KW-1185">Reference proteome</keyword>
<feature type="signal peptide" evidence="1">
    <location>
        <begin position="1"/>
        <end position="23"/>
    </location>
</feature>
<dbReference type="Gene3D" id="2.120.10.30">
    <property type="entry name" value="TolB, C-terminal domain"/>
    <property type="match status" value="1"/>
</dbReference>
<gene>
    <name evidence="2" type="ORF">SAMN04489732_11267</name>
</gene>
<proteinExistence type="predicted"/>
<feature type="chain" id="PRO_5038398968" description="SMP-30/Gluconolaconase/LRE-like region-containing protein" evidence="1">
    <location>
        <begin position="24"/>
        <end position="359"/>
    </location>
</feature>
<keyword evidence="1" id="KW-0732">Signal</keyword>
<evidence type="ECO:0000256" key="1">
    <source>
        <dbReference type="SAM" id="SignalP"/>
    </source>
</evidence>
<evidence type="ECO:0000313" key="2">
    <source>
        <dbReference type="EMBL" id="SEP48546.1"/>
    </source>
</evidence>
<dbReference type="SUPFAM" id="SSF63829">
    <property type="entry name" value="Calcium-dependent phosphotriesterase"/>
    <property type="match status" value="1"/>
</dbReference>
<dbReference type="PROSITE" id="PS51257">
    <property type="entry name" value="PROKAR_LIPOPROTEIN"/>
    <property type="match status" value="1"/>
</dbReference>
<dbReference type="Proteomes" id="UP000198582">
    <property type="component" value="Unassembled WGS sequence"/>
</dbReference>
<name>A0A1H8Y8Z8_9PSEU</name>
<reference evidence="2 3" key="1">
    <citation type="submission" date="2016-10" db="EMBL/GenBank/DDBJ databases">
        <authorList>
            <person name="de Groot N.N."/>
        </authorList>
    </citation>
    <scope>NUCLEOTIDE SEQUENCE [LARGE SCALE GENOMIC DNA]</scope>
    <source>
        <strain evidence="2 3">DSM 44993</strain>
    </source>
</reference>
<sequence length="359" mass="38016">MKCPRLIVSLCGLLLAASCASPAVSNSASDCAPSGGAEFLCGVTNVEQLISIDSTRWAVGSSAEGGSAKPAPLYFLNLDTRQATALDPATVALAEDKTAYPGCPGHADFANLQSLGLDYEKVNGRDVLTVISHGGGLTIQLFEMAFTGPVPKLTWIGCVHPPDAHFWPDAVATLPDGGMIVSSLYDPLDPGYVTALEGGKAYGRLAEWHAKSGWTDLYPGALAGPNGVILSADYQTLFVDNWSGKRVTRIDRRTGRMSTVDLGMLVDNIAWNTDHTKILAGGQTDTIQRGFACTGSQNINCDIHFAVYELDPATLANRLLIGPTVLGKMGGGTGALQDGNSLWLTSYRSDRIARIPYPR</sequence>
<dbReference type="EMBL" id="FOEF01000012">
    <property type="protein sequence ID" value="SEP48546.1"/>
    <property type="molecule type" value="Genomic_DNA"/>
</dbReference>
<dbReference type="InterPro" id="IPR011042">
    <property type="entry name" value="6-blade_b-propeller_TolB-like"/>
</dbReference>
<dbReference type="STRING" id="394193.SAMN04489732_11267"/>
<protein>
    <recommendedName>
        <fullName evidence="4">SMP-30/Gluconolaconase/LRE-like region-containing protein</fullName>
    </recommendedName>
</protein>
<evidence type="ECO:0000313" key="3">
    <source>
        <dbReference type="Proteomes" id="UP000198582"/>
    </source>
</evidence>
<organism evidence="2 3">
    <name type="scientific">Amycolatopsis saalfeldensis</name>
    <dbReference type="NCBI Taxonomy" id="394193"/>
    <lineage>
        <taxon>Bacteria</taxon>
        <taxon>Bacillati</taxon>
        <taxon>Actinomycetota</taxon>
        <taxon>Actinomycetes</taxon>
        <taxon>Pseudonocardiales</taxon>
        <taxon>Pseudonocardiaceae</taxon>
        <taxon>Amycolatopsis</taxon>
    </lineage>
</organism>
<dbReference type="AlphaFoldDB" id="A0A1H8Y8Z8"/>
<evidence type="ECO:0008006" key="4">
    <source>
        <dbReference type="Google" id="ProtNLM"/>
    </source>
</evidence>